<protein>
    <submittedName>
        <fullName evidence="3">Uncharacterized protein</fullName>
    </submittedName>
</protein>
<evidence type="ECO:0000313" key="3">
    <source>
        <dbReference type="EMBL" id="RAL62547.1"/>
    </source>
</evidence>
<accession>A0A395IQH6</accession>
<evidence type="ECO:0000256" key="2">
    <source>
        <dbReference type="SAM" id="MobiDB-lite"/>
    </source>
</evidence>
<gene>
    <name evidence="3" type="ORF">DID88_005112</name>
</gene>
<name>A0A395IQH6_9HELO</name>
<keyword evidence="1" id="KW-0175">Coiled coil</keyword>
<feature type="region of interest" description="Disordered" evidence="2">
    <location>
        <begin position="216"/>
        <end position="309"/>
    </location>
</feature>
<dbReference type="EMBL" id="QKRW01000024">
    <property type="protein sequence ID" value="RAL62547.1"/>
    <property type="molecule type" value="Genomic_DNA"/>
</dbReference>
<organism evidence="3 4">
    <name type="scientific">Monilinia fructigena</name>
    <dbReference type="NCBI Taxonomy" id="38457"/>
    <lineage>
        <taxon>Eukaryota</taxon>
        <taxon>Fungi</taxon>
        <taxon>Dikarya</taxon>
        <taxon>Ascomycota</taxon>
        <taxon>Pezizomycotina</taxon>
        <taxon>Leotiomycetes</taxon>
        <taxon>Helotiales</taxon>
        <taxon>Sclerotiniaceae</taxon>
        <taxon>Monilinia</taxon>
    </lineage>
</organism>
<sequence>MDKPIDEAFFRGGGLDGRPRFPNLCPSGEDHQGEGEQERRQWEQEQGYWQQSRVEELDSEGDTDTQGAGLHLDYQEGGDKQVAVRGGSEEAVVQGALARIRRAQEKGRRDVKLTQEELDALERRRIRMQAAAAAAAAKASKKGSSGSGAERNDEVNEKLLISLLLWTPSLPVIPRKGSQKENLAVRTVLLRDPESLVHLVLVHQHVTVAIHPQVSADQPRPIPQQYMQSSSGHRHYSGPADVSYTSVQRSPHKAYPSTARAPSDSSLRHRNSPRGEVDVITIPDSSEESDSSDELGNGVQVFSEEREPERERVVLEDLLVVVAVAEEKAREDEKLGVRFRSLCCK</sequence>
<dbReference type="OrthoDB" id="63113at2759"/>
<comment type="caution">
    <text evidence="3">The sequence shown here is derived from an EMBL/GenBank/DDBJ whole genome shotgun (WGS) entry which is preliminary data.</text>
</comment>
<dbReference type="Proteomes" id="UP000249056">
    <property type="component" value="Unassembled WGS sequence"/>
</dbReference>
<proteinExistence type="predicted"/>
<reference evidence="3 4" key="1">
    <citation type="submission" date="2018-06" db="EMBL/GenBank/DDBJ databases">
        <title>Genome Sequence of the Brown Rot Fungal Pathogen Monilinia fructigena.</title>
        <authorList>
            <person name="Landi L."/>
            <person name="De Miccolis Angelini R.M."/>
            <person name="Pollastro S."/>
            <person name="Abate D."/>
            <person name="Faretra F."/>
            <person name="Romanazzi G."/>
        </authorList>
    </citation>
    <scope>NUCLEOTIDE SEQUENCE [LARGE SCALE GENOMIC DNA]</scope>
    <source>
        <strain evidence="3 4">Mfrg269</strain>
    </source>
</reference>
<keyword evidence="4" id="KW-1185">Reference proteome</keyword>
<evidence type="ECO:0000256" key="1">
    <source>
        <dbReference type="SAM" id="Coils"/>
    </source>
</evidence>
<feature type="compositionally biased region" description="Basic and acidic residues" evidence="2">
    <location>
        <begin position="28"/>
        <end position="43"/>
    </location>
</feature>
<feature type="coiled-coil region" evidence="1">
    <location>
        <begin position="104"/>
        <end position="138"/>
    </location>
</feature>
<evidence type="ECO:0000313" key="4">
    <source>
        <dbReference type="Proteomes" id="UP000249056"/>
    </source>
</evidence>
<feature type="region of interest" description="Disordered" evidence="2">
    <location>
        <begin position="1"/>
        <end position="72"/>
    </location>
</feature>
<dbReference type="AlphaFoldDB" id="A0A395IQH6"/>